<keyword evidence="3" id="KW-1185">Reference proteome</keyword>
<name>A0A803LCR8_CHEQI</name>
<feature type="domain" description="Retrotransposon Copia-like N-terminal" evidence="1">
    <location>
        <begin position="17"/>
        <end position="63"/>
    </location>
</feature>
<dbReference type="Pfam" id="PF14244">
    <property type="entry name" value="Retrotran_gag_3"/>
    <property type="match status" value="1"/>
</dbReference>
<dbReference type="PANTHER" id="PTHR37610:SF40">
    <property type="entry name" value="OS01G0909600 PROTEIN"/>
    <property type="match status" value="1"/>
</dbReference>
<reference evidence="2" key="1">
    <citation type="journal article" date="2017" name="Nature">
        <title>The genome of Chenopodium quinoa.</title>
        <authorList>
            <person name="Jarvis D.E."/>
            <person name="Ho Y.S."/>
            <person name="Lightfoot D.J."/>
            <person name="Schmoeckel S.M."/>
            <person name="Li B."/>
            <person name="Borm T.J.A."/>
            <person name="Ohyanagi H."/>
            <person name="Mineta K."/>
            <person name="Michell C.T."/>
            <person name="Saber N."/>
            <person name="Kharbatia N.M."/>
            <person name="Rupper R.R."/>
            <person name="Sharp A.R."/>
            <person name="Dally N."/>
            <person name="Boughton B.A."/>
            <person name="Woo Y.H."/>
            <person name="Gao G."/>
            <person name="Schijlen E.G.W.M."/>
            <person name="Guo X."/>
            <person name="Momin A.A."/>
            <person name="Negrao S."/>
            <person name="Al-Babili S."/>
            <person name="Gehring C."/>
            <person name="Roessner U."/>
            <person name="Jung C."/>
            <person name="Murphy K."/>
            <person name="Arold S.T."/>
            <person name="Gojobori T."/>
            <person name="van der Linden C.G."/>
            <person name="van Loo E.N."/>
            <person name="Jellen E.N."/>
            <person name="Maughan P.J."/>
            <person name="Tester M."/>
        </authorList>
    </citation>
    <scope>NUCLEOTIDE SEQUENCE [LARGE SCALE GENOMIC DNA]</scope>
    <source>
        <strain evidence="2">cv. PI 614886</strain>
    </source>
</reference>
<dbReference type="AlphaFoldDB" id="A0A803LCR8"/>
<dbReference type="InterPro" id="IPR029472">
    <property type="entry name" value="Copia-like_N"/>
</dbReference>
<dbReference type="EnsemblPlants" id="AUR62009657-RA">
    <property type="protein sequence ID" value="AUR62009657-RA:cds"/>
    <property type="gene ID" value="AUR62009657"/>
</dbReference>
<accession>A0A803LCR8</accession>
<evidence type="ECO:0000313" key="3">
    <source>
        <dbReference type="Proteomes" id="UP000596660"/>
    </source>
</evidence>
<organism evidence="2 3">
    <name type="scientific">Chenopodium quinoa</name>
    <name type="common">Quinoa</name>
    <dbReference type="NCBI Taxonomy" id="63459"/>
    <lineage>
        <taxon>Eukaryota</taxon>
        <taxon>Viridiplantae</taxon>
        <taxon>Streptophyta</taxon>
        <taxon>Embryophyta</taxon>
        <taxon>Tracheophyta</taxon>
        <taxon>Spermatophyta</taxon>
        <taxon>Magnoliopsida</taxon>
        <taxon>eudicotyledons</taxon>
        <taxon>Gunneridae</taxon>
        <taxon>Pentapetalae</taxon>
        <taxon>Caryophyllales</taxon>
        <taxon>Chenopodiaceae</taxon>
        <taxon>Chenopodioideae</taxon>
        <taxon>Atripliceae</taxon>
        <taxon>Chenopodium</taxon>
    </lineage>
</organism>
<evidence type="ECO:0000259" key="1">
    <source>
        <dbReference type="Pfam" id="PF14244"/>
    </source>
</evidence>
<dbReference type="Proteomes" id="UP000596660">
    <property type="component" value="Unplaced"/>
</dbReference>
<proteinExistence type="predicted"/>
<evidence type="ECO:0000313" key="2">
    <source>
        <dbReference type="EnsemblPlants" id="AUR62009657-RA:cds"/>
    </source>
</evidence>
<sequence length="325" mass="35901">MSKDTIIPYADPYYLGSSDHSSTTLGSIIFNGNNYLNWSRSVKMALGAKNKLGFINGKISKPSPDSDDYEKWIRNDYMIRCWLSASVSPSIAQQLLLCESSKAFWDELLEIYGEINAPQLYLLKKELNNLQQNDLSVGDYYAKLRSYWDEINNLEPLPECSCGAMRYDNMKGNILAMDPLPTVNKAFHMIQQSEKQKEISVAMEMGADVSAMAATKQGGGSFHQNNCNTGKGHTMEGCFKLHGFPDWFKNPPKPKGKNSQGTGTSHAANAMNTQETCVQDTPVDDLGQSDGIVNVVVQQVLKVMNAKKQEAAGSSGTKQHISNFA</sequence>
<reference evidence="2" key="2">
    <citation type="submission" date="2021-03" db="UniProtKB">
        <authorList>
            <consortium name="EnsemblPlants"/>
        </authorList>
    </citation>
    <scope>IDENTIFICATION</scope>
</reference>
<protein>
    <recommendedName>
        <fullName evidence="1">Retrotransposon Copia-like N-terminal domain-containing protein</fullName>
    </recommendedName>
</protein>
<dbReference type="Gramene" id="AUR62009657-RA">
    <property type="protein sequence ID" value="AUR62009657-RA:cds"/>
    <property type="gene ID" value="AUR62009657"/>
</dbReference>
<dbReference type="OMA" id="NDYMIRC"/>
<dbReference type="PANTHER" id="PTHR37610">
    <property type="entry name" value="CCHC-TYPE DOMAIN-CONTAINING PROTEIN"/>
    <property type="match status" value="1"/>
</dbReference>